<dbReference type="Pfam" id="PF00825">
    <property type="entry name" value="Ribonuclease_P"/>
    <property type="match status" value="1"/>
</dbReference>
<keyword evidence="3" id="KW-0540">Nuclease</keyword>
<dbReference type="NCBIfam" id="TIGR00188">
    <property type="entry name" value="rnpA"/>
    <property type="match status" value="1"/>
</dbReference>
<organism evidence="8 9">
    <name type="scientific">Legionella geestiana</name>
    <dbReference type="NCBI Taxonomy" id="45065"/>
    <lineage>
        <taxon>Bacteria</taxon>
        <taxon>Pseudomonadati</taxon>
        <taxon>Pseudomonadota</taxon>
        <taxon>Gammaproteobacteria</taxon>
        <taxon>Legionellales</taxon>
        <taxon>Legionellaceae</taxon>
        <taxon>Legionella</taxon>
    </lineage>
</organism>
<accession>A0A0W0TZM8</accession>
<dbReference type="PATRIC" id="fig|45065.4.peg.910"/>
<dbReference type="AlphaFoldDB" id="A0A0W0TZM8"/>
<sequence>MLGRARLGMAISKKMLARAHERNRIKRLVREAFREASLPPIDLIFLARSGLGVVENRAISAGLGKLWKTLNAAFDK</sequence>
<dbReference type="GO" id="GO:0030677">
    <property type="term" value="C:ribonuclease P complex"/>
    <property type="evidence" value="ECO:0007669"/>
    <property type="project" value="TreeGrafter"/>
</dbReference>
<evidence type="ECO:0000256" key="4">
    <source>
        <dbReference type="ARBA" id="ARBA00022759"/>
    </source>
</evidence>
<proteinExistence type="predicted"/>
<dbReference type="GO" id="GO:0004526">
    <property type="term" value="F:ribonuclease P activity"/>
    <property type="evidence" value="ECO:0007669"/>
    <property type="project" value="UniProtKB-UniRule"/>
</dbReference>
<dbReference type="InterPro" id="IPR000100">
    <property type="entry name" value="RNase_P"/>
</dbReference>
<keyword evidence="2" id="KW-0819">tRNA processing</keyword>
<dbReference type="InterPro" id="IPR014721">
    <property type="entry name" value="Ribsml_uS5_D2-typ_fold_subgr"/>
</dbReference>
<keyword evidence="5 8" id="KW-0378">Hydrolase</keyword>
<evidence type="ECO:0000256" key="1">
    <source>
        <dbReference type="ARBA" id="ARBA00002663"/>
    </source>
</evidence>
<dbReference type="STRING" id="45065.Lgee_0848"/>
<dbReference type="Proteomes" id="UP000054785">
    <property type="component" value="Unassembled WGS sequence"/>
</dbReference>
<reference evidence="8 9" key="1">
    <citation type="submission" date="2015-11" db="EMBL/GenBank/DDBJ databases">
        <title>Genomic analysis of 38 Legionella species identifies large and diverse effector repertoires.</title>
        <authorList>
            <person name="Burstein D."/>
            <person name="Amaro F."/>
            <person name="Zusman T."/>
            <person name="Lifshitz Z."/>
            <person name="Cohen O."/>
            <person name="Gilbert J.A."/>
            <person name="Pupko T."/>
            <person name="Shuman H.A."/>
            <person name="Segal G."/>
        </authorList>
    </citation>
    <scope>NUCLEOTIDE SEQUENCE [LARGE SCALE GENOMIC DNA]</scope>
    <source>
        <strain evidence="8 9">ATCC 49504</strain>
    </source>
</reference>
<evidence type="ECO:0000256" key="6">
    <source>
        <dbReference type="ARBA" id="ARBA00022884"/>
    </source>
</evidence>
<protein>
    <recommendedName>
        <fullName evidence="7">Ribonuclease P protein component</fullName>
        <ecNumber evidence="7">3.1.26.5</ecNumber>
    </recommendedName>
</protein>
<dbReference type="InterPro" id="IPR020568">
    <property type="entry name" value="Ribosomal_Su5_D2-typ_SF"/>
</dbReference>
<keyword evidence="6" id="KW-0694">RNA-binding</keyword>
<dbReference type="PANTHER" id="PTHR33992:SF1">
    <property type="entry name" value="RIBONUCLEASE P PROTEIN COMPONENT"/>
    <property type="match status" value="1"/>
</dbReference>
<dbReference type="SUPFAM" id="SSF54211">
    <property type="entry name" value="Ribosomal protein S5 domain 2-like"/>
    <property type="match status" value="1"/>
</dbReference>
<evidence type="ECO:0000313" key="8">
    <source>
        <dbReference type="EMBL" id="KTD01204.1"/>
    </source>
</evidence>
<dbReference type="Gene3D" id="3.30.230.10">
    <property type="match status" value="1"/>
</dbReference>
<evidence type="ECO:0000256" key="7">
    <source>
        <dbReference type="NCBIfam" id="TIGR00188"/>
    </source>
</evidence>
<dbReference type="PANTHER" id="PTHR33992">
    <property type="entry name" value="RIBONUCLEASE P PROTEIN COMPONENT"/>
    <property type="match status" value="1"/>
</dbReference>
<name>A0A0W0TZM8_9GAMM</name>
<dbReference type="PROSITE" id="PS00648">
    <property type="entry name" value="RIBONUCLEASE_P"/>
    <property type="match status" value="1"/>
</dbReference>
<dbReference type="GO" id="GO:0042781">
    <property type="term" value="F:3'-tRNA processing endoribonuclease activity"/>
    <property type="evidence" value="ECO:0007669"/>
    <property type="project" value="TreeGrafter"/>
</dbReference>
<dbReference type="GO" id="GO:0000049">
    <property type="term" value="F:tRNA binding"/>
    <property type="evidence" value="ECO:0007669"/>
    <property type="project" value="InterPro"/>
</dbReference>
<gene>
    <name evidence="8" type="primary">rnpA</name>
    <name evidence="8" type="ORF">Lgee_0848</name>
</gene>
<evidence type="ECO:0000313" key="9">
    <source>
        <dbReference type="Proteomes" id="UP000054785"/>
    </source>
</evidence>
<keyword evidence="4" id="KW-0255">Endonuclease</keyword>
<comment type="function">
    <text evidence="1">RNaseP catalyzes the removal of the 5'-leader sequence from pre-tRNA to produce the mature 5'-terminus. It can also cleave other RNA substrates such as 4.5S RNA. The protein component plays an auxiliary but essential role in vivo by binding to the 5'-leader sequence and broadening the substrate specificity of the ribozyme.</text>
</comment>
<evidence type="ECO:0000256" key="5">
    <source>
        <dbReference type="ARBA" id="ARBA00022801"/>
    </source>
</evidence>
<keyword evidence="9" id="KW-1185">Reference proteome</keyword>
<evidence type="ECO:0000256" key="3">
    <source>
        <dbReference type="ARBA" id="ARBA00022722"/>
    </source>
</evidence>
<evidence type="ECO:0000256" key="2">
    <source>
        <dbReference type="ARBA" id="ARBA00022694"/>
    </source>
</evidence>
<dbReference type="EMBL" id="LNYC01000029">
    <property type="protein sequence ID" value="KTD01204.1"/>
    <property type="molecule type" value="Genomic_DNA"/>
</dbReference>
<comment type="caution">
    <text evidence="8">The sequence shown here is derived from an EMBL/GenBank/DDBJ whole genome shotgun (WGS) entry which is preliminary data.</text>
</comment>
<dbReference type="InterPro" id="IPR020539">
    <property type="entry name" value="RNase_P_CS"/>
</dbReference>
<dbReference type="EC" id="3.1.26.5" evidence="7"/>